<feature type="region of interest" description="Disordered" evidence="1">
    <location>
        <begin position="190"/>
        <end position="216"/>
    </location>
</feature>
<dbReference type="EMBL" id="UIVT01000003">
    <property type="protein sequence ID" value="SVP93782.1"/>
    <property type="molecule type" value="Genomic_DNA"/>
</dbReference>
<reference evidence="3" key="1">
    <citation type="submission" date="2018-07" db="EMBL/GenBank/DDBJ databases">
        <authorList>
            <person name="Quirk P.G."/>
            <person name="Krulwich T.A."/>
        </authorList>
    </citation>
    <scope>NUCLEOTIDE SEQUENCE</scope>
    <source>
        <strain evidence="3">Anand</strain>
    </source>
</reference>
<sequence length="296" mass="34513">MVSLLILTIFVLPSACLELFLPSKNFDKDSFHIYQNINYNHSVFYAAHVTHVYVKYESKTDDLIRRVFYHGVEIFHDQDERDPDFRRIVNYTIMGSRVVISILPTVGDKPPSFEEYEAYYFIDHGCMYDLAHNVPHSIRVENRSNAVKEDDIYIFLERRFTHGILATMPVMAIRKLFRFFFPRRIIEEDTDDSTTDTSSEQSTDVSSDTSEDVFSGSSVKYVDETVSEDLEESFAPATSRLPRIAEDRYDEYQLRGNLEGEDEEDEFENNEKEQITIIDPKDTLSMKLNLQSNLKL</sequence>
<feature type="signal peptide" evidence="2">
    <location>
        <begin position="1"/>
        <end position="16"/>
    </location>
</feature>
<gene>
    <name evidence="4" type="ORF">TAT_000277700</name>
    <name evidence="3" type="ORF">TAV_000277800</name>
</gene>
<evidence type="ECO:0000313" key="3">
    <source>
        <dbReference type="EMBL" id="SVP92978.1"/>
    </source>
</evidence>
<dbReference type="AlphaFoldDB" id="A0A3B0NEP4"/>
<dbReference type="VEuPathDB" id="PiroplasmaDB:TA18770"/>
<dbReference type="EMBL" id="UIVS01000003">
    <property type="protein sequence ID" value="SVP92978.1"/>
    <property type="molecule type" value="Genomic_DNA"/>
</dbReference>
<evidence type="ECO:0000256" key="2">
    <source>
        <dbReference type="SAM" id="SignalP"/>
    </source>
</evidence>
<evidence type="ECO:0000313" key="4">
    <source>
        <dbReference type="EMBL" id="SVP93782.1"/>
    </source>
</evidence>
<name>A0A3B0NEP4_THEAN</name>
<keyword evidence="2" id="KW-0732">Signal</keyword>
<feature type="compositionally biased region" description="Low complexity" evidence="1">
    <location>
        <begin position="195"/>
        <end position="208"/>
    </location>
</feature>
<organism evidence="3">
    <name type="scientific">Theileria annulata</name>
    <dbReference type="NCBI Taxonomy" id="5874"/>
    <lineage>
        <taxon>Eukaryota</taxon>
        <taxon>Sar</taxon>
        <taxon>Alveolata</taxon>
        <taxon>Apicomplexa</taxon>
        <taxon>Aconoidasida</taxon>
        <taxon>Piroplasmida</taxon>
        <taxon>Theileriidae</taxon>
        <taxon>Theileria</taxon>
    </lineage>
</organism>
<evidence type="ECO:0000256" key="1">
    <source>
        <dbReference type="SAM" id="MobiDB-lite"/>
    </source>
</evidence>
<proteinExistence type="predicted"/>
<feature type="chain" id="PRO_5033790715" evidence="2">
    <location>
        <begin position="17"/>
        <end position="296"/>
    </location>
</feature>
<protein>
    <submittedName>
        <fullName evidence="3">Theileria-specific conserved protein, putative</fullName>
    </submittedName>
</protein>
<accession>A0A3B0NEP4</accession>